<evidence type="ECO:0000256" key="1">
    <source>
        <dbReference type="SAM" id="SignalP"/>
    </source>
</evidence>
<accession>A0A9P8QBI7</accession>
<reference evidence="2" key="2">
    <citation type="submission" date="2021-01" db="EMBL/GenBank/DDBJ databases">
        <authorList>
            <person name="Schikora-Tamarit M.A."/>
        </authorList>
    </citation>
    <scope>NUCLEOTIDE SEQUENCE</scope>
    <source>
        <strain evidence="2">CBS2887</strain>
    </source>
</reference>
<gene>
    <name evidence="2" type="ORF">WICPIJ_001522</name>
</gene>
<comment type="caution">
    <text evidence="2">The sequence shown here is derived from an EMBL/GenBank/DDBJ whole genome shotgun (WGS) entry which is preliminary data.</text>
</comment>
<evidence type="ECO:0008006" key="4">
    <source>
        <dbReference type="Google" id="ProtNLM"/>
    </source>
</evidence>
<feature type="signal peptide" evidence="1">
    <location>
        <begin position="1"/>
        <end position="22"/>
    </location>
</feature>
<name>A0A9P8QBI7_WICPI</name>
<evidence type="ECO:0000313" key="3">
    <source>
        <dbReference type="Proteomes" id="UP000774326"/>
    </source>
</evidence>
<dbReference type="EMBL" id="JAEUBG010000805">
    <property type="protein sequence ID" value="KAH3687491.1"/>
    <property type="molecule type" value="Genomic_DNA"/>
</dbReference>
<dbReference type="Proteomes" id="UP000774326">
    <property type="component" value="Unassembled WGS sequence"/>
</dbReference>
<sequence>MFFKFLELVRILLILDLRISLACFDDDAGLDFVLFGMTLPSQIPKTPSNDRSKSPLTINPDSAFDWAISNHLHVLLRNTLLSMVFNWSRTSLF</sequence>
<dbReference type="AlphaFoldDB" id="A0A9P8QBI7"/>
<feature type="chain" id="PRO_5040259664" description="Secreted protein" evidence="1">
    <location>
        <begin position="23"/>
        <end position="93"/>
    </location>
</feature>
<proteinExistence type="predicted"/>
<protein>
    <recommendedName>
        <fullName evidence="4">Secreted protein</fullName>
    </recommendedName>
</protein>
<keyword evidence="3" id="KW-1185">Reference proteome</keyword>
<keyword evidence="1" id="KW-0732">Signal</keyword>
<reference evidence="2" key="1">
    <citation type="journal article" date="2021" name="Open Biol.">
        <title>Shared evolutionary footprints suggest mitochondrial oxidative damage underlies multiple complex I losses in fungi.</title>
        <authorList>
            <person name="Schikora-Tamarit M.A."/>
            <person name="Marcet-Houben M."/>
            <person name="Nosek J."/>
            <person name="Gabaldon T."/>
        </authorList>
    </citation>
    <scope>NUCLEOTIDE SEQUENCE</scope>
    <source>
        <strain evidence="2">CBS2887</strain>
    </source>
</reference>
<organism evidence="2 3">
    <name type="scientific">Wickerhamomyces pijperi</name>
    <name type="common">Yeast</name>
    <name type="synonym">Pichia pijperi</name>
    <dbReference type="NCBI Taxonomy" id="599730"/>
    <lineage>
        <taxon>Eukaryota</taxon>
        <taxon>Fungi</taxon>
        <taxon>Dikarya</taxon>
        <taxon>Ascomycota</taxon>
        <taxon>Saccharomycotina</taxon>
        <taxon>Saccharomycetes</taxon>
        <taxon>Phaffomycetales</taxon>
        <taxon>Wickerhamomycetaceae</taxon>
        <taxon>Wickerhamomyces</taxon>
    </lineage>
</organism>
<evidence type="ECO:0000313" key="2">
    <source>
        <dbReference type="EMBL" id="KAH3687491.1"/>
    </source>
</evidence>